<reference evidence="4" key="1">
    <citation type="submission" date="2020-01" db="EMBL/GenBank/DDBJ databases">
        <title>Sphingomonas sp. strain CSW-10.</title>
        <authorList>
            <person name="Chen W.-M."/>
        </authorList>
    </citation>
    <scope>NUCLEOTIDE SEQUENCE [LARGE SCALE GENOMIC DNA]</scope>
    <source>
        <strain evidence="4">FSY-8</strain>
    </source>
</reference>
<dbReference type="Gene3D" id="2.30.42.10">
    <property type="match status" value="1"/>
</dbReference>
<dbReference type="InterPro" id="IPR036034">
    <property type="entry name" value="PDZ_sf"/>
</dbReference>
<dbReference type="EMBL" id="JAAAPO010000004">
    <property type="protein sequence ID" value="NBC37064.1"/>
    <property type="molecule type" value="Genomic_DNA"/>
</dbReference>
<organism evidence="3 4">
    <name type="scientific">Novosphingobium ovatum</name>
    <dbReference type="NCBI Taxonomy" id="1908523"/>
    <lineage>
        <taxon>Bacteria</taxon>
        <taxon>Pseudomonadati</taxon>
        <taxon>Pseudomonadota</taxon>
        <taxon>Alphaproteobacteria</taxon>
        <taxon>Sphingomonadales</taxon>
        <taxon>Sphingomonadaceae</taxon>
        <taxon>Novosphingobium</taxon>
    </lineage>
</organism>
<dbReference type="Pfam" id="PF17899">
    <property type="entry name" value="Peptidase_M61_N"/>
    <property type="match status" value="1"/>
</dbReference>
<dbReference type="Pfam" id="PF05299">
    <property type="entry name" value="Peptidase_M61"/>
    <property type="match status" value="1"/>
</dbReference>
<dbReference type="SUPFAM" id="SSF50156">
    <property type="entry name" value="PDZ domain-like"/>
    <property type="match status" value="1"/>
</dbReference>
<evidence type="ECO:0000313" key="3">
    <source>
        <dbReference type="EMBL" id="NBC37064.1"/>
    </source>
</evidence>
<dbReference type="SMART" id="SM00228">
    <property type="entry name" value="PDZ"/>
    <property type="match status" value="1"/>
</dbReference>
<dbReference type="PIRSF" id="PIRSF016493">
    <property type="entry name" value="Glycyl_aminpptds"/>
    <property type="match status" value="1"/>
</dbReference>
<dbReference type="Gene3D" id="2.60.40.3650">
    <property type="match status" value="1"/>
</dbReference>
<gene>
    <name evidence="3" type="ORF">GTZ99_10900</name>
</gene>
<feature type="domain" description="PDZ" evidence="2">
    <location>
        <begin position="532"/>
        <end position="603"/>
    </location>
</feature>
<evidence type="ECO:0000259" key="2">
    <source>
        <dbReference type="SMART" id="SM00228"/>
    </source>
</evidence>
<dbReference type="InterPro" id="IPR024191">
    <property type="entry name" value="Peptidase_M61"/>
</dbReference>
<dbReference type="Proteomes" id="UP000753724">
    <property type="component" value="Unassembled WGS sequence"/>
</dbReference>
<comment type="caution">
    <text evidence="3">The sequence shown here is derived from an EMBL/GenBank/DDBJ whole genome shotgun (WGS) entry which is preliminary data.</text>
</comment>
<sequence length="648" mass="71599">MGPAPAAAPPPPATAPDKTAPKAVPIVPGVPDAVDVPYPGGVIDLSIDASDITRGLYRVTQTVPVAPGTRQIILQLPQWLPGNHAARGTADQLVDLRFMVDGQPVRWWRDPVEVFAFHVELPEGAKAVEARFIHTSPLQSSEGRVTMTPDMLNLQWDRMTLYPAGHYVRQIRFAPSVRFPEGWQVATALDGRKVDGARVSWATVDYETLIDSPIFAGRHYRRYDLGHGVALNVFADKPEQAALKDEHLATYRALAEEGLIAFGGRHFDHYDFLLALSDKLGDIGLEHQRSSENAMEPTTFQNWAEMGWDRNVVPHEFAHSWDGKYRRPAKLWTPDYRQPMQNNLLWVYEGQTQFWGYVLAARSGVQTKDMVLGMMATNAGMFTQWPGREWRSVEDTTHDPITSARRPKPFASLARNEDYYTEGMLVWLEADQIIREGTKGARGIDDFAAAFFGVRNGDWGQLPYGFDDVVAALNGVYVYDWAAFLNTRLQTPGQPAPLAGIERAGYRLVWKDTPNPFDKGRMGHSKSLSLLHSLGVTLDSGGRVTSTRWDSAAFNAGLVTGSKVLAVNGAVYEAAAMKDAITAAKGKDGKPGPAISLIVQRGDKVQALEIAYHDGLRYPWLEPMGSGPQRLDALLAPRRLGASTGRRH</sequence>
<dbReference type="InterPro" id="IPR001478">
    <property type="entry name" value="PDZ"/>
</dbReference>
<dbReference type="InterPro" id="IPR027268">
    <property type="entry name" value="Peptidase_M4/M1_CTD_sf"/>
</dbReference>
<dbReference type="InterPro" id="IPR007963">
    <property type="entry name" value="Peptidase_M61_catalytic"/>
</dbReference>
<feature type="region of interest" description="Disordered" evidence="1">
    <location>
        <begin position="1"/>
        <end position="22"/>
    </location>
</feature>
<accession>A0ABW9XEU9</accession>
<proteinExistence type="predicted"/>
<evidence type="ECO:0000313" key="4">
    <source>
        <dbReference type="Proteomes" id="UP000753724"/>
    </source>
</evidence>
<dbReference type="InterPro" id="IPR040756">
    <property type="entry name" value="Peptidase_M61_N"/>
</dbReference>
<dbReference type="Gene3D" id="1.10.390.10">
    <property type="entry name" value="Neutral Protease Domain 2"/>
    <property type="match status" value="1"/>
</dbReference>
<protein>
    <submittedName>
        <fullName evidence="3">Peptidase M61</fullName>
    </submittedName>
</protein>
<evidence type="ECO:0000256" key="1">
    <source>
        <dbReference type="SAM" id="MobiDB-lite"/>
    </source>
</evidence>
<keyword evidence="4" id="KW-1185">Reference proteome</keyword>
<feature type="compositionally biased region" description="Pro residues" evidence="1">
    <location>
        <begin position="1"/>
        <end position="14"/>
    </location>
</feature>
<name>A0ABW9XEU9_9SPHN</name>